<dbReference type="AlphaFoldDB" id="A0A1M7RQY3"/>
<organism evidence="2 3">
    <name type="scientific">Fervidobacterium gondwanense DSM 13020</name>
    <dbReference type="NCBI Taxonomy" id="1121883"/>
    <lineage>
        <taxon>Bacteria</taxon>
        <taxon>Thermotogati</taxon>
        <taxon>Thermotogota</taxon>
        <taxon>Thermotogae</taxon>
        <taxon>Thermotogales</taxon>
        <taxon>Fervidobacteriaceae</taxon>
        <taxon>Fervidobacterium</taxon>
    </lineage>
</organism>
<name>A0A1M7RQY3_FERGO</name>
<dbReference type="RefSeq" id="WP_072757065.1">
    <property type="nucleotide sequence ID" value="NZ_FRDJ01000001.1"/>
</dbReference>
<evidence type="ECO:0000259" key="1">
    <source>
        <dbReference type="Pfam" id="PF10091"/>
    </source>
</evidence>
<dbReference type="EMBL" id="FRDJ01000001">
    <property type="protein sequence ID" value="SHN48516.1"/>
    <property type="molecule type" value="Genomic_DNA"/>
</dbReference>
<evidence type="ECO:0000313" key="3">
    <source>
        <dbReference type="Proteomes" id="UP000184207"/>
    </source>
</evidence>
<dbReference type="STRING" id="1121883.SAMN02745226_00004"/>
<evidence type="ECO:0000313" key="2">
    <source>
        <dbReference type="EMBL" id="SHN48516.1"/>
    </source>
</evidence>
<dbReference type="Proteomes" id="UP000184207">
    <property type="component" value="Unassembled WGS sequence"/>
</dbReference>
<sequence>MSASKIKSTLVFFLVILSLSTFARNVLPDVLLQEYKGSFMYFLEQTNWNEKSPSYGLVRDRYPGNPTIASIASTGFGLTALVIGVEEGWITKEDGYKKALGTLETLLKLEHFNGFFYHFLDINTGKRAWNSEVSTIDTAILMCGVLTAGRYFGGQVWDKARQLYERINWNKMVHPVKNYFYMAYYPEKGFEGHWDFYAEQLMLYILGAGTPNEKYRIDPAVYYSFKRNYGSYKGEKFIHSWFGSLFTYQYSHAWIDFRNWYDKLGVNWYENSVKASLANYNYCIDNSEKFKSFTIGWGVTACDTNRGYNGLLGTPPSGNNNTVHQIDGTLAPAGALGSIVFTPKETLWAVENYYKLPNLVGKYGLKDAFNLDLNWYATDYIGIDKGITLVMIANYKDEIVWKVFMDIQYVKEGLKNLGFVYKKN</sequence>
<dbReference type="OrthoDB" id="5937621at2"/>
<keyword evidence="3" id="KW-1185">Reference proteome</keyword>
<protein>
    <recommendedName>
        <fullName evidence="1">Glycoamylase-like domain-containing protein</fullName>
    </recommendedName>
</protein>
<proteinExistence type="predicted"/>
<feature type="domain" description="Glycoamylase-like" evidence="1">
    <location>
        <begin position="193"/>
        <end position="407"/>
    </location>
</feature>
<dbReference type="InterPro" id="IPR019282">
    <property type="entry name" value="Glycoamylase-like_cons_dom"/>
</dbReference>
<dbReference type="Pfam" id="PF10091">
    <property type="entry name" value="Glycoamylase"/>
    <property type="match status" value="1"/>
</dbReference>
<reference evidence="3" key="1">
    <citation type="submission" date="2016-12" db="EMBL/GenBank/DDBJ databases">
        <authorList>
            <person name="Varghese N."/>
            <person name="Submissions S."/>
        </authorList>
    </citation>
    <scope>NUCLEOTIDE SEQUENCE [LARGE SCALE GENOMIC DNA]</scope>
    <source>
        <strain evidence="3">DSM 13020</strain>
    </source>
</reference>
<dbReference type="Gene3D" id="1.50.10.140">
    <property type="match status" value="1"/>
</dbReference>
<accession>A0A1M7RQY3</accession>
<gene>
    <name evidence="2" type="ORF">SAMN02745226_00004</name>
</gene>